<feature type="region of interest" description="Disordered" evidence="1">
    <location>
        <begin position="28"/>
        <end position="49"/>
    </location>
</feature>
<evidence type="ECO:0000256" key="1">
    <source>
        <dbReference type="SAM" id="MobiDB-lite"/>
    </source>
</evidence>
<dbReference type="EMBL" id="BARW01018331">
    <property type="protein sequence ID" value="GAI97737.1"/>
    <property type="molecule type" value="Genomic_DNA"/>
</dbReference>
<protein>
    <submittedName>
        <fullName evidence="2">Uncharacterized protein</fullName>
    </submittedName>
</protein>
<organism evidence="2">
    <name type="scientific">marine sediment metagenome</name>
    <dbReference type="NCBI Taxonomy" id="412755"/>
    <lineage>
        <taxon>unclassified sequences</taxon>
        <taxon>metagenomes</taxon>
        <taxon>ecological metagenomes</taxon>
    </lineage>
</organism>
<accession>X1SXC9</accession>
<feature type="compositionally biased region" description="Basic and acidic residues" evidence="1">
    <location>
        <begin position="30"/>
        <end position="46"/>
    </location>
</feature>
<gene>
    <name evidence="2" type="ORF">S12H4_31416</name>
</gene>
<proteinExistence type="predicted"/>
<sequence length="92" mass="10627">MKRTILQRQVQVLSEDLREISEMLGEEEAEATKVAKENEERSKRGEPLAPYRAMRRGEIKRLLEFVEERLSNTIKVLGLEENLGQGLPVFLC</sequence>
<evidence type="ECO:0000313" key="2">
    <source>
        <dbReference type="EMBL" id="GAI97737.1"/>
    </source>
</evidence>
<reference evidence="2" key="1">
    <citation type="journal article" date="2014" name="Front. Microbiol.">
        <title>High frequency of phylogenetically diverse reductive dehalogenase-homologous genes in deep subseafloor sedimentary metagenomes.</title>
        <authorList>
            <person name="Kawai M."/>
            <person name="Futagami T."/>
            <person name="Toyoda A."/>
            <person name="Takaki Y."/>
            <person name="Nishi S."/>
            <person name="Hori S."/>
            <person name="Arai W."/>
            <person name="Tsubouchi T."/>
            <person name="Morono Y."/>
            <person name="Uchiyama I."/>
            <person name="Ito T."/>
            <person name="Fujiyama A."/>
            <person name="Inagaki F."/>
            <person name="Takami H."/>
        </authorList>
    </citation>
    <scope>NUCLEOTIDE SEQUENCE</scope>
    <source>
        <strain evidence="2">Expedition CK06-06</strain>
    </source>
</reference>
<dbReference type="AlphaFoldDB" id="X1SXC9"/>
<comment type="caution">
    <text evidence="2">The sequence shown here is derived from an EMBL/GenBank/DDBJ whole genome shotgun (WGS) entry which is preliminary data.</text>
</comment>
<name>X1SXC9_9ZZZZ</name>